<protein>
    <submittedName>
        <fullName evidence="1">Uncharacterized protein</fullName>
    </submittedName>
</protein>
<dbReference type="EMBL" id="CDMZ01000269">
    <property type="protein sequence ID" value="CEM10630.1"/>
    <property type="molecule type" value="Genomic_DNA"/>
</dbReference>
<dbReference type="VEuPathDB" id="CryptoDB:Cvel_16261"/>
<accession>A0A0G4FBV9</accession>
<proteinExistence type="predicted"/>
<dbReference type="PhylomeDB" id="A0A0G4FBV9"/>
<organism evidence="1">
    <name type="scientific">Chromera velia CCMP2878</name>
    <dbReference type="NCBI Taxonomy" id="1169474"/>
    <lineage>
        <taxon>Eukaryota</taxon>
        <taxon>Sar</taxon>
        <taxon>Alveolata</taxon>
        <taxon>Colpodellida</taxon>
        <taxon>Chromeraceae</taxon>
        <taxon>Chromera</taxon>
    </lineage>
</organism>
<gene>
    <name evidence="1" type="ORF">Cvel_16261</name>
</gene>
<dbReference type="AlphaFoldDB" id="A0A0G4FBV9"/>
<evidence type="ECO:0000313" key="1">
    <source>
        <dbReference type="EMBL" id="CEM10630.1"/>
    </source>
</evidence>
<name>A0A0G4FBV9_9ALVE</name>
<sequence>MSGAFENEMNRLHQRMEQDVLGRFELFEKEFVRVAQRIGRLESTISALASAEKRNAECLQSFDKKVTLLDELVHKDQNQHLLDQMSDQLVKTRKNVQEDLLESADAVTKLLRTEMQDLESRFAAFEKWFRENITPEIIALKGGLDNEMRTREEADEEVVGLLGRYATVMQKHFGASAEVAACGASGAAGASGLPPR</sequence>
<reference evidence="1" key="1">
    <citation type="submission" date="2014-11" db="EMBL/GenBank/DDBJ databases">
        <authorList>
            <person name="Otto D Thomas"/>
            <person name="Naeem Raeece"/>
        </authorList>
    </citation>
    <scope>NUCLEOTIDE SEQUENCE</scope>
</reference>